<evidence type="ECO:0000313" key="3">
    <source>
        <dbReference type="Proteomes" id="UP000184390"/>
    </source>
</evidence>
<proteinExistence type="predicted"/>
<sequence>MTRGPLHNQTDTFASEIVDLLTSTLDGVGREIDLIARQREDDQARSVTLRTDENRPVTAHVNGRPLLRLDLSYQLELTNDGKYLRTTRSSFQVRGMVPRREPFFRYDFLASPRSKTVPTAHLQVYGHRDDLLHAMYISNRAKSKPSRRKDLDPSSPRGVGMIHFPVGGTRFRPCLEDILELIINEFGVDTVDGWQEALTTGRIAWRHLQLASAVRDDPETARNALNELDRGRSTNEEGLGRY</sequence>
<evidence type="ECO:0000313" key="2">
    <source>
        <dbReference type="EMBL" id="SHI33151.1"/>
    </source>
</evidence>
<feature type="compositionally biased region" description="Basic and acidic residues" evidence="1">
    <location>
        <begin position="227"/>
        <end position="242"/>
    </location>
</feature>
<dbReference type="EMBL" id="FQYL01000001">
    <property type="protein sequence ID" value="SHI33151.1"/>
    <property type="molecule type" value="Genomic_DNA"/>
</dbReference>
<organism evidence="2 3">
    <name type="scientific">Actinomyces denticolens</name>
    <dbReference type="NCBI Taxonomy" id="52767"/>
    <lineage>
        <taxon>Bacteria</taxon>
        <taxon>Bacillati</taxon>
        <taxon>Actinomycetota</taxon>
        <taxon>Actinomycetes</taxon>
        <taxon>Actinomycetales</taxon>
        <taxon>Actinomycetaceae</taxon>
        <taxon>Actinomyces</taxon>
    </lineage>
</organism>
<evidence type="ECO:0000256" key="1">
    <source>
        <dbReference type="SAM" id="MobiDB-lite"/>
    </source>
</evidence>
<name>A0ABY1HYX5_9ACTO</name>
<dbReference type="Proteomes" id="UP000184390">
    <property type="component" value="Unassembled WGS sequence"/>
</dbReference>
<protein>
    <submittedName>
        <fullName evidence="2">Uncharacterized protein</fullName>
    </submittedName>
</protein>
<gene>
    <name evidence="2" type="ORF">SAMN05216246_101258</name>
</gene>
<keyword evidence="3" id="KW-1185">Reference proteome</keyword>
<comment type="caution">
    <text evidence="2">The sequence shown here is derived from an EMBL/GenBank/DDBJ whole genome shotgun (WGS) entry which is preliminary data.</text>
</comment>
<feature type="region of interest" description="Disordered" evidence="1">
    <location>
        <begin position="221"/>
        <end position="242"/>
    </location>
</feature>
<reference evidence="2 3" key="1">
    <citation type="submission" date="2016-11" db="EMBL/GenBank/DDBJ databases">
        <authorList>
            <person name="Varghese N."/>
            <person name="Submissions S."/>
        </authorList>
    </citation>
    <scope>NUCLEOTIDE SEQUENCE [LARGE SCALE GENOMIC DNA]</scope>
    <source>
        <strain evidence="2 3">PA</strain>
    </source>
</reference>
<accession>A0ABY1HYX5</accession>